<keyword evidence="1" id="KW-0472">Membrane</keyword>
<name>X0YXP0_9ZZZZ</name>
<accession>X0YXP0</accession>
<evidence type="ECO:0000256" key="1">
    <source>
        <dbReference type="SAM" id="Phobius"/>
    </source>
</evidence>
<feature type="transmembrane region" description="Helical" evidence="1">
    <location>
        <begin position="52"/>
        <end position="69"/>
    </location>
</feature>
<dbReference type="AlphaFoldDB" id="X0YXP0"/>
<organism evidence="2">
    <name type="scientific">marine sediment metagenome</name>
    <dbReference type="NCBI Taxonomy" id="412755"/>
    <lineage>
        <taxon>unclassified sequences</taxon>
        <taxon>metagenomes</taxon>
        <taxon>ecological metagenomes</taxon>
    </lineage>
</organism>
<gene>
    <name evidence="2" type="ORF">S01H4_10104</name>
</gene>
<comment type="caution">
    <text evidence="2">The sequence shown here is derived from an EMBL/GenBank/DDBJ whole genome shotgun (WGS) entry which is preliminary data.</text>
</comment>
<dbReference type="EMBL" id="BART01003796">
    <property type="protein sequence ID" value="GAG61639.1"/>
    <property type="molecule type" value="Genomic_DNA"/>
</dbReference>
<keyword evidence="1" id="KW-0812">Transmembrane</keyword>
<evidence type="ECO:0000313" key="2">
    <source>
        <dbReference type="EMBL" id="GAG61639.1"/>
    </source>
</evidence>
<sequence length="83" mass="10175">FYTEERQYGYHVYVSEVSYSENEGYKIGDAKSRKGNIQGLSYKFSQYLRFNIRFYEIIYGVYNIIYFIIRNDKFSHLFYNFLP</sequence>
<proteinExistence type="predicted"/>
<keyword evidence="1" id="KW-1133">Transmembrane helix</keyword>
<reference evidence="2" key="1">
    <citation type="journal article" date="2014" name="Front. Microbiol.">
        <title>High frequency of phylogenetically diverse reductive dehalogenase-homologous genes in deep subseafloor sedimentary metagenomes.</title>
        <authorList>
            <person name="Kawai M."/>
            <person name="Futagami T."/>
            <person name="Toyoda A."/>
            <person name="Takaki Y."/>
            <person name="Nishi S."/>
            <person name="Hori S."/>
            <person name="Arai W."/>
            <person name="Tsubouchi T."/>
            <person name="Morono Y."/>
            <person name="Uchiyama I."/>
            <person name="Ito T."/>
            <person name="Fujiyama A."/>
            <person name="Inagaki F."/>
            <person name="Takami H."/>
        </authorList>
    </citation>
    <scope>NUCLEOTIDE SEQUENCE</scope>
    <source>
        <strain evidence="2">Expedition CK06-06</strain>
    </source>
</reference>
<feature type="non-terminal residue" evidence="2">
    <location>
        <position position="1"/>
    </location>
</feature>
<protein>
    <submittedName>
        <fullName evidence="2">Uncharacterized protein</fullName>
    </submittedName>
</protein>